<keyword evidence="3" id="KW-0378">Hydrolase</keyword>
<evidence type="ECO:0000256" key="5">
    <source>
        <dbReference type="ARBA" id="ARBA00023180"/>
    </source>
</evidence>
<keyword evidence="9" id="KW-1185">Reference proteome</keyword>
<dbReference type="Proteomes" id="UP000008792">
    <property type="component" value="Unassembled WGS sequence"/>
</dbReference>
<dbReference type="EC" id="3.1.1.1" evidence="6"/>
<dbReference type="EMBL" id="CH940652">
    <property type="protein sequence ID" value="EDW59544.2"/>
    <property type="molecule type" value="Genomic_DNA"/>
</dbReference>
<proteinExistence type="inferred from homology"/>
<evidence type="ECO:0000256" key="1">
    <source>
        <dbReference type="ARBA" id="ARBA00005964"/>
    </source>
</evidence>
<evidence type="ECO:0000256" key="2">
    <source>
        <dbReference type="ARBA" id="ARBA00022487"/>
    </source>
</evidence>
<dbReference type="InterPro" id="IPR029058">
    <property type="entry name" value="AB_hydrolase_fold"/>
</dbReference>
<dbReference type="Gene3D" id="3.40.50.1820">
    <property type="entry name" value="alpha/beta hydrolase"/>
    <property type="match status" value="1"/>
</dbReference>
<dbReference type="GO" id="GO:0106435">
    <property type="term" value="F:carboxylesterase activity"/>
    <property type="evidence" value="ECO:0007669"/>
    <property type="project" value="UniProtKB-EC"/>
</dbReference>
<reference evidence="8 9" key="1">
    <citation type="journal article" date="2007" name="Nature">
        <title>Evolution of genes and genomes on the Drosophila phylogeny.</title>
        <authorList>
            <consortium name="Drosophila 12 Genomes Consortium"/>
            <person name="Clark A.G."/>
            <person name="Eisen M.B."/>
            <person name="Smith D.R."/>
            <person name="Bergman C.M."/>
            <person name="Oliver B."/>
            <person name="Markow T.A."/>
            <person name="Kaufman T.C."/>
            <person name="Kellis M."/>
            <person name="Gelbart W."/>
            <person name="Iyer V.N."/>
            <person name="Pollard D.A."/>
            <person name="Sackton T.B."/>
            <person name="Larracuente A.M."/>
            <person name="Singh N.D."/>
            <person name="Abad J.P."/>
            <person name="Abt D.N."/>
            <person name="Adryan B."/>
            <person name="Aguade M."/>
            <person name="Akashi H."/>
            <person name="Anderson W.W."/>
            <person name="Aquadro C.F."/>
            <person name="Ardell D.H."/>
            <person name="Arguello R."/>
            <person name="Artieri C.G."/>
            <person name="Barbash D.A."/>
            <person name="Barker D."/>
            <person name="Barsanti P."/>
            <person name="Batterham P."/>
            <person name="Batzoglou S."/>
            <person name="Begun D."/>
            <person name="Bhutkar A."/>
            <person name="Blanco E."/>
            <person name="Bosak S.A."/>
            <person name="Bradley R.K."/>
            <person name="Brand A.D."/>
            <person name="Brent M.R."/>
            <person name="Brooks A.N."/>
            <person name="Brown R.H."/>
            <person name="Butlin R.K."/>
            <person name="Caggese C."/>
            <person name="Calvi B.R."/>
            <person name="Bernardo de Carvalho A."/>
            <person name="Caspi A."/>
            <person name="Castrezana S."/>
            <person name="Celniker S.E."/>
            <person name="Chang J.L."/>
            <person name="Chapple C."/>
            <person name="Chatterji S."/>
            <person name="Chinwalla A."/>
            <person name="Civetta A."/>
            <person name="Clifton S.W."/>
            <person name="Comeron J.M."/>
            <person name="Costello J.C."/>
            <person name="Coyne J.A."/>
            <person name="Daub J."/>
            <person name="David R.G."/>
            <person name="Delcher A.L."/>
            <person name="Delehaunty K."/>
            <person name="Do C.B."/>
            <person name="Ebling H."/>
            <person name="Edwards K."/>
            <person name="Eickbush T."/>
            <person name="Evans J.D."/>
            <person name="Filipski A."/>
            <person name="Findeiss S."/>
            <person name="Freyhult E."/>
            <person name="Fulton L."/>
            <person name="Fulton R."/>
            <person name="Garcia A.C."/>
            <person name="Gardiner A."/>
            <person name="Garfield D.A."/>
            <person name="Garvin B.E."/>
            <person name="Gibson G."/>
            <person name="Gilbert D."/>
            <person name="Gnerre S."/>
            <person name="Godfrey J."/>
            <person name="Good R."/>
            <person name="Gotea V."/>
            <person name="Gravely B."/>
            <person name="Greenberg A.J."/>
            <person name="Griffiths-Jones S."/>
            <person name="Gross S."/>
            <person name="Guigo R."/>
            <person name="Gustafson E.A."/>
            <person name="Haerty W."/>
            <person name="Hahn M.W."/>
            <person name="Halligan D.L."/>
            <person name="Halpern A.L."/>
            <person name="Halter G.M."/>
            <person name="Han M.V."/>
            <person name="Heger A."/>
            <person name="Hillier L."/>
            <person name="Hinrichs A.S."/>
            <person name="Holmes I."/>
            <person name="Hoskins R.A."/>
            <person name="Hubisz M.J."/>
            <person name="Hultmark D."/>
            <person name="Huntley M.A."/>
            <person name="Jaffe D.B."/>
            <person name="Jagadeeshan S."/>
            <person name="Jeck W.R."/>
            <person name="Johnson J."/>
            <person name="Jones C.D."/>
            <person name="Jordan W.C."/>
            <person name="Karpen G.H."/>
            <person name="Kataoka E."/>
            <person name="Keightley P.D."/>
            <person name="Kheradpour P."/>
            <person name="Kirkness E.F."/>
            <person name="Koerich L.B."/>
            <person name="Kristiansen K."/>
            <person name="Kudrna D."/>
            <person name="Kulathinal R.J."/>
            <person name="Kumar S."/>
            <person name="Kwok R."/>
            <person name="Lander E."/>
            <person name="Langley C.H."/>
            <person name="Lapoint R."/>
            <person name="Lazzaro B.P."/>
            <person name="Lee S.J."/>
            <person name="Levesque L."/>
            <person name="Li R."/>
            <person name="Lin C.F."/>
            <person name="Lin M.F."/>
            <person name="Lindblad-Toh K."/>
            <person name="Llopart A."/>
            <person name="Long M."/>
            <person name="Low L."/>
            <person name="Lozovsky E."/>
            <person name="Lu J."/>
            <person name="Luo M."/>
            <person name="Machado C.A."/>
            <person name="Makalowski W."/>
            <person name="Marzo M."/>
            <person name="Matsuda M."/>
            <person name="Matzkin L."/>
            <person name="McAllister B."/>
            <person name="McBride C.S."/>
            <person name="McKernan B."/>
            <person name="McKernan K."/>
            <person name="Mendez-Lago M."/>
            <person name="Minx P."/>
            <person name="Mollenhauer M.U."/>
            <person name="Montooth K."/>
            <person name="Mount S.M."/>
            <person name="Mu X."/>
            <person name="Myers E."/>
            <person name="Negre B."/>
            <person name="Newfeld S."/>
            <person name="Nielsen R."/>
            <person name="Noor M.A."/>
            <person name="O'Grady P."/>
            <person name="Pachter L."/>
            <person name="Papaceit M."/>
            <person name="Parisi M.J."/>
            <person name="Parisi M."/>
            <person name="Parts L."/>
            <person name="Pedersen J.S."/>
            <person name="Pesole G."/>
            <person name="Phillippy A.M."/>
            <person name="Ponting C.P."/>
            <person name="Pop M."/>
            <person name="Porcelli D."/>
            <person name="Powell J.R."/>
            <person name="Prohaska S."/>
            <person name="Pruitt K."/>
            <person name="Puig M."/>
            <person name="Quesneville H."/>
            <person name="Ram K.R."/>
            <person name="Rand D."/>
            <person name="Rasmussen M.D."/>
            <person name="Reed L.K."/>
            <person name="Reenan R."/>
            <person name="Reily A."/>
            <person name="Remington K.A."/>
            <person name="Rieger T.T."/>
            <person name="Ritchie M.G."/>
            <person name="Robin C."/>
            <person name="Rogers Y.H."/>
            <person name="Rohde C."/>
            <person name="Rozas J."/>
            <person name="Rubenfield M.J."/>
            <person name="Ruiz A."/>
            <person name="Russo S."/>
            <person name="Salzberg S.L."/>
            <person name="Sanchez-Gracia A."/>
            <person name="Saranga D.J."/>
            <person name="Sato H."/>
            <person name="Schaeffer S.W."/>
            <person name="Schatz M.C."/>
            <person name="Schlenke T."/>
            <person name="Schwartz R."/>
            <person name="Segarra C."/>
            <person name="Singh R.S."/>
            <person name="Sirot L."/>
            <person name="Sirota M."/>
            <person name="Sisneros N.B."/>
            <person name="Smith C.D."/>
            <person name="Smith T.F."/>
            <person name="Spieth J."/>
            <person name="Stage D.E."/>
            <person name="Stark A."/>
            <person name="Stephan W."/>
            <person name="Strausberg R.L."/>
            <person name="Strempel S."/>
            <person name="Sturgill D."/>
            <person name="Sutton G."/>
            <person name="Sutton G.G."/>
            <person name="Tao W."/>
            <person name="Teichmann S."/>
            <person name="Tobari Y.N."/>
            <person name="Tomimura Y."/>
            <person name="Tsolas J.M."/>
            <person name="Valente V.L."/>
            <person name="Venter E."/>
            <person name="Venter J.C."/>
            <person name="Vicario S."/>
            <person name="Vieira F.G."/>
            <person name="Vilella A.J."/>
            <person name="Villasante A."/>
            <person name="Walenz B."/>
            <person name="Wang J."/>
            <person name="Wasserman M."/>
            <person name="Watts T."/>
            <person name="Wilson D."/>
            <person name="Wilson R.K."/>
            <person name="Wing R.A."/>
            <person name="Wolfner M.F."/>
            <person name="Wong A."/>
            <person name="Wong G.K."/>
            <person name="Wu C.I."/>
            <person name="Wu G."/>
            <person name="Yamamoto D."/>
            <person name="Yang H.P."/>
            <person name="Yang S.P."/>
            <person name="Yorke J.A."/>
            <person name="Yoshida K."/>
            <person name="Zdobnov E."/>
            <person name="Zhang P."/>
            <person name="Zhang Y."/>
            <person name="Zimin A.V."/>
            <person name="Baldwin J."/>
            <person name="Abdouelleil A."/>
            <person name="Abdulkadir J."/>
            <person name="Abebe A."/>
            <person name="Abera B."/>
            <person name="Abreu J."/>
            <person name="Acer S.C."/>
            <person name="Aftuck L."/>
            <person name="Alexander A."/>
            <person name="An P."/>
            <person name="Anderson E."/>
            <person name="Anderson S."/>
            <person name="Arachi H."/>
            <person name="Azer M."/>
            <person name="Bachantsang P."/>
            <person name="Barry A."/>
            <person name="Bayul T."/>
            <person name="Berlin A."/>
            <person name="Bessette D."/>
            <person name="Bloom T."/>
            <person name="Blye J."/>
            <person name="Boguslavskiy L."/>
            <person name="Bonnet C."/>
            <person name="Boukhgalter B."/>
            <person name="Bourzgui I."/>
            <person name="Brown A."/>
            <person name="Cahill P."/>
            <person name="Channer S."/>
            <person name="Cheshatsang Y."/>
            <person name="Chuda L."/>
            <person name="Citroen M."/>
            <person name="Collymore A."/>
            <person name="Cooke P."/>
            <person name="Costello M."/>
            <person name="D'Aco K."/>
            <person name="Daza R."/>
            <person name="De Haan G."/>
            <person name="DeGray S."/>
            <person name="DeMaso C."/>
            <person name="Dhargay N."/>
            <person name="Dooley K."/>
            <person name="Dooley E."/>
            <person name="Doricent M."/>
            <person name="Dorje P."/>
            <person name="Dorjee K."/>
            <person name="Dupes A."/>
            <person name="Elong R."/>
            <person name="Falk J."/>
            <person name="Farina A."/>
            <person name="Faro S."/>
            <person name="Ferguson D."/>
            <person name="Fisher S."/>
            <person name="Foley C.D."/>
            <person name="Franke A."/>
            <person name="Friedrich D."/>
            <person name="Gadbois L."/>
            <person name="Gearin G."/>
            <person name="Gearin C.R."/>
            <person name="Giannoukos G."/>
            <person name="Goode T."/>
            <person name="Graham J."/>
            <person name="Grandbois E."/>
            <person name="Grewal S."/>
            <person name="Gyaltsen K."/>
            <person name="Hafez N."/>
            <person name="Hagos B."/>
            <person name="Hall J."/>
            <person name="Henson C."/>
            <person name="Hollinger A."/>
            <person name="Honan T."/>
            <person name="Huard M.D."/>
            <person name="Hughes L."/>
            <person name="Hurhula B."/>
            <person name="Husby M.E."/>
            <person name="Kamat A."/>
            <person name="Kanga B."/>
            <person name="Kashin S."/>
            <person name="Khazanovich D."/>
            <person name="Kisner P."/>
            <person name="Lance K."/>
            <person name="Lara M."/>
            <person name="Lee W."/>
            <person name="Lennon N."/>
            <person name="Letendre F."/>
            <person name="LeVine R."/>
            <person name="Lipovsky A."/>
            <person name="Liu X."/>
            <person name="Liu J."/>
            <person name="Liu S."/>
            <person name="Lokyitsang T."/>
            <person name="Lokyitsang Y."/>
            <person name="Lubonja R."/>
            <person name="Lui A."/>
            <person name="MacDonald P."/>
            <person name="Magnisalis V."/>
            <person name="Maru K."/>
            <person name="Matthews C."/>
            <person name="McCusker W."/>
            <person name="McDonough S."/>
            <person name="Mehta T."/>
            <person name="Meldrim J."/>
            <person name="Meneus L."/>
            <person name="Mihai O."/>
            <person name="Mihalev A."/>
            <person name="Mihova T."/>
            <person name="Mittelman R."/>
            <person name="Mlenga V."/>
            <person name="Montmayeur A."/>
            <person name="Mulrain L."/>
            <person name="Navidi A."/>
            <person name="Naylor J."/>
            <person name="Negash T."/>
            <person name="Nguyen T."/>
            <person name="Nguyen N."/>
            <person name="Nicol R."/>
            <person name="Norbu C."/>
            <person name="Norbu N."/>
            <person name="Novod N."/>
            <person name="O'Neill B."/>
            <person name="Osman S."/>
            <person name="Markiewicz E."/>
            <person name="Oyono O.L."/>
            <person name="Patti C."/>
            <person name="Phunkhang P."/>
            <person name="Pierre F."/>
            <person name="Priest M."/>
            <person name="Raghuraman S."/>
            <person name="Rege F."/>
            <person name="Reyes R."/>
            <person name="Rise C."/>
            <person name="Rogov P."/>
            <person name="Ross K."/>
            <person name="Ryan E."/>
            <person name="Settipalli S."/>
            <person name="Shea T."/>
            <person name="Sherpa N."/>
            <person name="Shi L."/>
            <person name="Shih D."/>
            <person name="Sparrow T."/>
            <person name="Spaulding J."/>
            <person name="Stalker J."/>
            <person name="Stange-Thomann N."/>
            <person name="Stavropoulos S."/>
            <person name="Stone C."/>
            <person name="Strader C."/>
            <person name="Tesfaye S."/>
            <person name="Thomson T."/>
            <person name="Thoulutsang Y."/>
            <person name="Thoulutsang D."/>
            <person name="Topham K."/>
            <person name="Topping I."/>
            <person name="Tsamla T."/>
            <person name="Vassiliev H."/>
            <person name="Vo A."/>
            <person name="Wangchuk T."/>
            <person name="Wangdi T."/>
            <person name="Weiand M."/>
            <person name="Wilkinson J."/>
            <person name="Wilson A."/>
            <person name="Yadav S."/>
            <person name="Young G."/>
            <person name="Yu Q."/>
            <person name="Zembek L."/>
            <person name="Zhong D."/>
            <person name="Zimmer A."/>
            <person name="Zwirko Z."/>
            <person name="Jaffe D.B."/>
            <person name="Alvarez P."/>
            <person name="Brockman W."/>
            <person name="Butler J."/>
            <person name="Chin C."/>
            <person name="Gnerre S."/>
            <person name="Grabherr M."/>
            <person name="Kleber M."/>
            <person name="Mauceli E."/>
            <person name="MacCallum I."/>
        </authorList>
    </citation>
    <scope>NUCLEOTIDE SEQUENCE [LARGE SCALE GENOMIC DNA]</scope>
    <source>
        <strain evidence="9">Tucson 15010-1051.87</strain>
    </source>
</reference>
<keyword evidence="2" id="KW-0719">Serine esterase</keyword>
<dbReference type="STRING" id="7244.B4M4I3"/>
<dbReference type="Pfam" id="PF00135">
    <property type="entry name" value="COesterase"/>
    <property type="match status" value="1"/>
</dbReference>
<comment type="similarity">
    <text evidence="1">Belongs to the type-B carboxylesterase/lipase family.</text>
</comment>
<dbReference type="ESTHER" id="drovi-b4m4i3.A">
    <property type="family name" value="Carb_B_Arthropoda"/>
</dbReference>
<organism evidence="8 9">
    <name type="scientific">Drosophila virilis</name>
    <name type="common">Fruit fly</name>
    <dbReference type="NCBI Taxonomy" id="7244"/>
    <lineage>
        <taxon>Eukaryota</taxon>
        <taxon>Metazoa</taxon>
        <taxon>Ecdysozoa</taxon>
        <taxon>Arthropoda</taxon>
        <taxon>Hexapoda</taxon>
        <taxon>Insecta</taxon>
        <taxon>Pterygota</taxon>
        <taxon>Neoptera</taxon>
        <taxon>Endopterygota</taxon>
        <taxon>Diptera</taxon>
        <taxon>Brachycera</taxon>
        <taxon>Muscomorpha</taxon>
        <taxon>Ephydroidea</taxon>
        <taxon>Drosophilidae</taxon>
        <taxon>Drosophila</taxon>
    </lineage>
</organism>
<keyword evidence="5" id="KW-0325">Glycoprotein</keyword>
<evidence type="ECO:0000259" key="7">
    <source>
        <dbReference type="Pfam" id="PF00135"/>
    </source>
</evidence>
<dbReference type="SUPFAM" id="SSF53474">
    <property type="entry name" value="alpha/beta-Hydrolases"/>
    <property type="match status" value="1"/>
</dbReference>
<accession>B4M4I3</accession>
<dbReference type="InParanoid" id="B4M4I3"/>
<dbReference type="FunCoup" id="B4M4I3">
    <property type="interactions" value="7"/>
</dbReference>
<dbReference type="PANTHER" id="PTHR43142:SF1">
    <property type="entry name" value="CARBOXYLIC ESTER HYDROLASE"/>
    <property type="match status" value="1"/>
</dbReference>
<evidence type="ECO:0000256" key="3">
    <source>
        <dbReference type="ARBA" id="ARBA00022801"/>
    </source>
</evidence>
<dbReference type="AlphaFoldDB" id="B4M4I3"/>
<dbReference type="PANTHER" id="PTHR43142">
    <property type="entry name" value="CARBOXYLIC ESTER HYDROLASE"/>
    <property type="match status" value="1"/>
</dbReference>
<sequence>MFKFGRTSNFKALHLVANKPNFSQGARIETKIVDLPVGKVKGKFQVGICGHEYYSFEGIPFGNPPIGKLRFCAPQPADPWCGKVLDCLEERSRPVQLENSSGCTIGAEDCLYLNVYTKHFDTANSPLPVIVYIHGGGFKTGGATRIKYGPDFLMREDIVYVQFSYRLSALGFLLLNCPDLGVPGNAGLHDQLLALRWTQKYISHFNGDPKNITLMGTSAGAASVHFMMCLPEACGLFQRAIIMSGAMTCPWVQVPNTDSLFCRLANSKGYRGIMLESPILEFLRSLPAEELVQHELYGPREYIFGHLYPFVPTLEYQSGVEGLLKRPFLQMMRDAWSKEVPLLMGGTSFEGLVMYPYCKINNCYMLQLLKQEPALALPYDVYRRHTMKDLNDRAMELINFHFGSGDINVNNIMQMLDLFSYKLFWHCIHRVVLSRLAFAQAPTYLYRFDFDSPHYNLMRIKLCGNDIRRGVCHADELGYMFPREAVRKKPLNEAESSTIHRMVGILTSFARTGDPNCVETETENWRPVDRENPFNVMNIGHEVEFQPQCERAGIKVWNSIYDDDKHLYAG</sequence>
<protein>
    <recommendedName>
        <fullName evidence="6">carboxylesterase</fullName>
        <ecNumber evidence="6">3.1.1.1</ecNumber>
    </recommendedName>
</protein>
<evidence type="ECO:0000313" key="9">
    <source>
        <dbReference type="Proteomes" id="UP000008792"/>
    </source>
</evidence>
<gene>
    <name evidence="8" type="primary">Dvir\GJ10230</name>
    <name evidence="8" type="ORF">Dvir_GJ10230</name>
</gene>
<dbReference type="OrthoDB" id="19653at2759"/>
<dbReference type="HOGENOM" id="CLU_006586_20_2_1"/>
<name>B4M4I3_DROVI</name>
<evidence type="ECO:0000313" key="8">
    <source>
        <dbReference type="EMBL" id="EDW59544.2"/>
    </source>
</evidence>
<dbReference type="eggNOG" id="KOG1516">
    <property type="taxonomic scope" value="Eukaryota"/>
</dbReference>
<dbReference type="SMR" id="B4M4I3"/>
<dbReference type="InterPro" id="IPR002018">
    <property type="entry name" value="CarbesteraseB"/>
</dbReference>
<feature type="domain" description="Carboxylesterase type B" evidence="7">
    <location>
        <begin position="30"/>
        <end position="546"/>
    </location>
</feature>
<evidence type="ECO:0000256" key="4">
    <source>
        <dbReference type="ARBA" id="ARBA00023157"/>
    </source>
</evidence>
<evidence type="ECO:0000256" key="6">
    <source>
        <dbReference type="ARBA" id="ARBA00039155"/>
    </source>
</evidence>
<keyword evidence="4" id="KW-1015">Disulfide bond</keyword>
<dbReference type="ESTHER" id="drovi-b4m4i3.B">
    <property type="family name" value="Carb_B_Arthropoda"/>
</dbReference>